<dbReference type="AlphaFoldDB" id="A0A0K2Y2B5"/>
<reference evidence="2" key="1">
    <citation type="submission" date="2014-12" db="EMBL/GenBank/DDBJ databases">
        <authorList>
            <person name="Jaenicke S."/>
        </authorList>
    </citation>
    <scope>NUCLEOTIDE SEQUENCE [LARGE SCALE GENOMIC DNA]</scope>
</reference>
<name>A0A0K2Y2B5_9HELI</name>
<protein>
    <submittedName>
        <fullName evidence="1">Uncharacterized protein</fullName>
    </submittedName>
</protein>
<gene>
    <name evidence="1" type="ORF">HAL07_00850</name>
</gene>
<evidence type="ECO:0000313" key="2">
    <source>
        <dbReference type="Proteomes" id="UP000043437"/>
    </source>
</evidence>
<sequence>MLYARMQGKIYRVSDQPLKGIWDFGAHETSEEWDYWKESERKLAKDESFFIKASFEDLKDYNLVICDDTPHINTLSKGILKKIQKIKESKAVLFVRMEEEGKIKLYFQVIRQGSFIKKKFISFSNMAHIEDKPIILIEDRTDVYWSQETGKFYFKNIEDLERVLPHFFENKVQEAKQRLQAIKDDTSYQYLHLELDLKDIKSTIPKTKLARIERLLQEGRLEIFKKNGDLRKRNAYLKYAQKYRPQILKDSKLLICKVADLDSLYHIVCEAYYTTEIGGEQRVANVSEKNSVEN</sequence>
<organism evidence="1 2">
    <name type="scientific">Helicobacter ailurogastricus</name>
    <dbReference type="NCBI Taxonomy" id="1578720"/>
    <lineage>
        <taxon>Bacteria</taxon>
        <taxon>Pseudomonadati</taxon>
        <taxon>Campylobacterota</taxon>
        <taxon>Epsilonproteobacteria</taxon>
        <taxon>Campylobacterales</taxon>
        <taxon>Helicobacteraceae</taxon>
        <taxon>Helicobacter</taxon>
    </lineage>
</organism>
<proteinExistence type="predicted"/>
<accession>A0A0K2Y2B5</accession>
<dbReference type="EMBL" id="CDMG01000002">
    <property type="protein sequence ID" value="CRF51959.1"/>
    <property type="molecule type" value="Genomic_DNA"/>
</dbReference>
<dbReference type="Proteomes" id="UP000043437">
    <property type="component" value="Unassembled WGS sequence"/>
</dbReference>
<evidence type="ECO:0000313" key="1">
    <source>
        <dbReference type="EMBL" id="CRF51959.1"/>
    </source>
</evidence>